<feature type="domain" description="Phosphatidic acid phosphatase type 2/haloperoxidase" evidence="7">
    <location>
        <begin position="121"/>
        <end position="263"/>
    </location>
</feature>
<feature type="transmembrane region" description="Helical" evidence="6">
    <location>
        <begin position="28"/>
        <end position="52"/>
    </location>
</feature>
<dbReference type="SMART" id="SM00014">
    <property type="entry name" value="acidPPc"/>
    <property type="match status" value="1"/>
</dbReference>
<dbReference type="GO" id="GO:0008195">
    <property type="term" value="F:phosphatidate phosphatase activity"/>
    <property type="evidence" value="ECO:0007669"/>
    <property type="project" value="TreeGrafter"/>
</dbReference>
<organism evidence="8 9">
    <name type="scientific">Mizuhopecten yessoensis</name>
    <name type="common">Japanese scallop</name>
    <name type="synonym">Patinopecten yessoensis</name>
    <dbReference type="NCBI Taxonomy" id="6573"/>
    <lineage>
        <taxon>Eukaryota</taxon>
        <taxon>Metazoa</taxon>
        <taxon>Spiralia</taxon>
        <taxon>Lophotrochozoa</taxon>
        <taxon>Mollusca</taxon>
        <taxon>Bivalvia</taxon>
        <taxon>Autobranchia</taxon>
        <taxon>Pteriomorphia</taxon>
        <taxon>Pectinida</taxon>
        <taxon>Pectinoidea</taxon>
        <taxon>Pectinidae</taxon>
        <taxon>Mizuhopecten</taxon>
    </lineage>
</organism>
<proteinExistence type="inferred from homology"/>
<accession>A0A210PQ42</accession>
<comment type="subcellular location">
    <subcellularLocation>
        <location evidence="1">Membrane</location>
        <topology evidence="1">Multi-pass membrane protein</topology>
    </subcellularLocation>
</comment>
<dbReference type="GO" id="GO:0005886">
    <property type="term" value="C:plasma membrane"/>
    <property type="evidence" value="ECO:0007669"/>
    <property type="project" value="TreeGrafter"/>
</dbReference>
<dbReference type="GO" id="GO:0007165">
    <property type="term" value="P:signal transduction"/>
    <property type="evidence" value="ECO:0007669"/>
    <property type="project" value="TreeGrafter"/>
</dbReference>
<feature type="transmembrane region" description="Helical" evidence="6">
    <location>
        <begin position="72"/>
        <end position="95"/>
    </location>
</feature>
<dbReference type="GO" id="GO:0046839">
    <property type="term" value="P:phospholipid dephosphorylation"/>
    <property type="evidence" value="ECO:0007669"/>
    <property type="project" value="TreeGrafter"/>
</dbReference>
<dbReference type="Gene3D" id="1.20.144.10">
    <property type="entry name" value="Phosphatidic acid phosphatase type 2/haloperoxidase"/>
    <property type="match status" value="1"/>
</dbReference>
<feature type="transmembrane region" description="Helical" evidence="6">
    <location>
        <begin position="116"/>
        <end position="135"/>
    </location>
</feature>
<evidence type="ECO:0000256" key="2">
    <source>
        <dbReference type="ARBA" id="ARBA00008816"/>
    </source>
</evidence>
<dbReference type="CDD" id="cd03384">
    <property type="entry name" value="PAP2_wunen"/>
    <property type="match status" value="1"/>
</dbReference>
<keyword evidence="9" id="KW-1185">Reference proteome</keyword>
<dbReference type="InterPro" id="IPR036938">
    <property type="entry name" value="PAP2/HPO_sf"/>
</dbReference>
<name>A0A210PQ42_MIZYE</name>
<dbReference type="Proteomes" id="UP000242188">
    <property type="component" value="Unassembled WGS sequence"/>
</dbReference>
<dbReference type="InterPro" id="IPR000326">
    <property type="entry name" value="PAP2/HPO"/>
</dbReference>
<feature type="transmembrane region" description="Helical" evidence="6">
    <location>
        <begin position="248"/>
        <end position="270"/>
    </location>
</feature>
<feature type="transmembrane region" description="Helical" evidence="6">
    <location>
        <begin position="185"/>
        <end position="204"/>
    </location>
</feature>
<evidence type="ECO:0000256" key="3">
    <source>
        <dbReference type="ARBA" id="ARBA00022692"/>
    </source>
</evidence>
<dbReference type="STRING" id="6573.A0A210PQ42"/>
<dbReference type="InterPro" id="IPR043216">
    <property type="entry name" value="PAP-like"/>
</dbReference>
<dbReference type="Pfam" id="PF01569">
    <property type="entry name" value="PAP2"/>
    <property type="match status" value="1"/>
</dbReference>
<feature type="transmembrane region" description="Helical" evidence="6">
    <location>
        <begin position="216"/>
        <end position="233"/>
    </location>
</feature>
<dbReference type="PANTHER" id="PTHR10165:SF103">
    <property type="entry name" value="PHOSPHOLIPID PHOSPHATASE HOMOLOG 1.2 HOMOLOG"/>
    <property type="match status" value="1"/>
</dbReference>
<dbReference type="EMBL" id="NEDP02005561">
    <property type="protein sequence ID" value="OWF38592.1"/>
    <property type="molecule type" value="Genomic_DNA"/>
</dbReference>
<gene>
    <name evidence="8" type="ORF">KP79_PYT08969</name>
</gene>
<evidence type="ECO:0000256" key="4">
    <source>
        <dbReference type="ARBA" id="ARBA00022989"/>
    </source>
</evidence>
<dbReference type="AlphaFoldDB" id="A0A210PQ42"/>
<protein>
    <submittedName>
        <fullName evidence="8">Lipid phosphate phosphohydrolase 1</fullName>
    </submittedName>
</protein>
<keyword evidence="8" id="KW-0378">Hydrolase</keyword>
<keyword evidence="3 6" id="KW-0812">Transmembrane</keyword>
<evidence type="ECO:0000259" key="7">
    <source>
        <dbReference type="SMART" id="SM00014"/>
    </source>
</evidence>
<dbReference type="SUPFAM" id="SSF48317">
    <property type="entry name" value="Acid phosphatase/Vanadium-dependent haloperoxidase"/>
    <property type="match status" value="1"/>
</dbReference>
<dbReference type="OrthoDB" id="8907274at2759"/>
<comment type="similarity">
    <text evidence="2">Belongs to the PA-phosphatase related phosphoesterase family.</text>
</comment>
<keyword evidence="5 6" id="KW-0472">Membrane</keyword>
<evidence type="ECO:0000313" key="8">
    <source>
        <dbReference type="EMBL" id="OWF38592.1"/>
    </source>
</evidence>
<dbReference type="PANTHER" id="PTHR10165">
    <property type="entry name" value="LIPID PHOSPHATE PHOSPHATASE"/>
    <property type="match status" value="1"/>
</dbReference>
<sequence length="323" mass="36607">MYSILYTHGQSRYYEFTMQMDSSAVLRIFIDLSCLAAVSVPILILKLVVTPFHRGFYCDDESLMHPHKHDTIPTWAAAMAAFSIPIICMTIIEGVRLSMFKRSCHCGVVQKRYFQVLYRCLGAFLFGAAVTQLTTDIAKYSLGRLRPHFLTVCKPDIKNCSAQTGYIETSVCTGTDLAAIQEARLSFPSGHTSITMYCFVYIMIYLQMRFKWRKCWLLRPFIQVLLFYMAYYTSLSRISDYMHHWSDVLGGAVVGLAVCLLVVFCVSDIFTETSCCKPVDPNDRPENDLTLFKPARHDDRLSCQTSSESTVSTNSAQHIIAVS</sequence>
<evidence type="ECO:0000313" key="9">
    <source>
        <dbReference type="Proteomes" id="UP000242188"/>
    </source>
</evidence>
<reference evidence="8 9" key="1">
    <citation type="journal article" date="2017" name="Nat. Ecol. Evol.">
        <title>Scallop genome provides insights into evolution of bilaterian karyotype and development.</title>
        <authorList>
            <person name="Wang S."/>
            <person name="Zhang J."/>
            <person name="Jiao W."/>
            <person name="Li J."/>
            <person name="Xun X."/>
            <person name="Sun Y."/>
            <person name="Guo X."/>
            <person name="Huan P."/>
            <person name="Dong B."/>
            <person name="Zhang L."/>
            <person name="Hu X."/>
            <person name="Sun X."/>
            <person name="Wang J."/>
            <person name="Zhao C."/>
            <person name="Wang Y."/>
            <person name="Wang D."/>
            <person name="Huang X."/>
            <person name="Wang R."/>
            <person name="Lv J."/>
            <person name="Li Y."/>
            <person name="Zhang Z."/>
            <person name="Liu B."/>
            <person name="Lu W."/>
            <person name="Hui Y."/>
            <person name="Liang J."/>
            <person name="Zhou Z."/>
            <person name="Hou R."/>
            <person name="Li X."/>
            <person name="Liu Y."/>
            <person name="Li H."/>
            <person name="Ning X."/>
            <person name="Lin Y."/>
            <person name="Zhao L."/>
            <person name="Xing Q."/>
            <person name="Dou J."/>
            <person name="Li Y."/>
            <person name="Mao J."/>
            <person name="Guo H."/>
            <person name="Dou H."/>
            <person name="Li T."/>
            <person name="Mu C."/>
            <person name="Jiang W."/>
            <person name="Fu Q."/>
            <person name="Fu X."/>
            <person name="Miao Y."/>
            <person name="Liu J."/>
            <person name="Yu Q."/>
            <person name="Li R."/>
            <person name="Liao H."/>
            <person name="Li X."/>
            <person name="Kong Y."/>
            <person name="Jiang Z."/>
            <person name="Chourrout D."/>
            <person name="Li R."/>
            <person name="Bao Z."/>
        </authorList>
    </citation>
    <scope>NUCLEOTIDE SEQUENCE [LARGE SCALE GENOMIC DNA]</scope>
    <source>
        <strain evidence="8 9">PY_sf001</strain>
    </source>
</reference>
<evidence type="ECO:0000256" key="1">
    <source>
        <dbReference type="ARBA" id="ARBA00004141"/>
    </source>
</evidence>
<evidence type="ECO:0000256" key="6">
    <source>
        <dbReference type="SAM" id="Phobius"/>
    </source>
</evidence>
<evidence type="ECO:0000256" key="5">
    <source>
        <dbReference type="ARBA" id="ARBA00023136"/>
    </source>
</evidence>
<comment type="caution">
    <text evidence="8">The sequence shown here is derived from an EMBL/GenBank/DDBJ whole genome shotgun (WGS) entry which is preliminary data.</text>
</comment>
<dbReference type="GO" id="GO:0006644">
    <property type="term" value="P:phospholipid metabolic process"/>
    <property type="evidence" value="ECO:0007669"/>
    <property type="project" value="InterPro"/>
</dbReference>
<keyword evidence="4 6" id="KW-1133">Transmembrane helix</keyword>